<evidence type="ECO:0000313" key="2">
    <source>
        <dbReference type="Proteomes" id="UP000286415"/>
    </source>
</evidence>
<keyword evidence="2" id="KW-1185">Reference proteome</keyword>
<organism evidence="1 2">
    <name type="scientific">Clonorchis sinensis</name>
    <name type="common">Chinese liver fluke</name>
    <dbReference type="NCBI Taxonomy" id="79923"/>
    <lineage>
        <taxon>Eukaryota</taxon>
        <taxon>Metazoa</taxon>
        <taxon>Spiralia</taxon>
        <taxon>Lophotrochozoa</taxon>
        <taxon>Platyhelminthes</taxon>
        <taxon>Trematoda</taxon>
        <taxon>Digenea</taxon>
        <taxon>Opisthorchiida</taxon>
        <taxon>Opisthorchiata</taxon>
        <taxon>Opisthorchiidae</taxon>
        <taxon>Clonorchis</taxon>
    </lineage>
</organism>
<protein>
    <submittedName>
        <fullName evidence="1">Uncharacterized protein</fullName>
    </submittedName>
</protein>
<sequence length="237" mass="26973">MSASRVDNSVDDILGIEMVQWLECKFNDRKVGGLNPASVSRFLLSRLGQTFSIPALVLHSGGMAAREGVTVERFIFIHLWNKKQNYLPKKTRWSLTSAFFNACPRSLRTVQLDHLLNASTTKFCQLTGPAKSTWMRENGFSGCGQLDSWYSIAFCSPLPFLVASRTMSKVTGSWFMASNTTTRTSSSTVTVASDRGSDYFRLLRDLQVWLRLWLAFRIRHWLSLCPRRLQTEHFGFL</sequence>
<evidence type="ECO:0000313" key="1">
    <source>
        <dbReference type="EMBL" id="KAG5442443.1"/>
    </source>
</evidence>
<dbReference type="InParanoid" id="A0A419PFN6"/>
<dbReference type="EMBL" id="NIRI02000076">
    <property type="protein sequence ID" value="KAG5442443.1"/>
    <property type="molecule type" value="Genomic_DNA"/>
</dbReference>
<dbReference type="Proteomes" id="UP000286415">
    <property type="component" value="Unassembled WGS sequence"/>
</dbReference>
<reference evidence="1 2" key="1">
    <citation type="journal article" date="2018" name="Biotechnol. Adv.">
        <title>Improved genomic resources and new bioinformatic workflow for the carcinogenic parasite Clonorchis sinensis: Biotechnological implications.</title>
        <authorList>
            <person name="Wang D."/>
            <person name="Korhonen P.K."/>
            <person name="Gasser R.B."/>
            <person name="Young N.D."/>
        </authorList>
    </citation>
    <scope>NUCLEOTIDE SEQUENCE [LARGE SCALE GENOMIC DNA]</scope>
    <source>
        <strain evidence="1">Cs-k2</strain>
    </source>
</reference>
<dbReference type="AlphaFoldDB" id="A0A419PFN6"/>
<reference evidence="1 2" key="2">
    <citation type="journal article" date="2021" name="Genomics">
        <title>High-quality reference genome for Clonorchis sinensis.</title>
        <authorList>
            <person name="Young N.D."/>
            <person name="Stroehlein A.J."/>
            <person name="Kinkar L."/>
            <person name="Wang T."/>
            <person name="Sohn W.M."/>
            <person name="Chang B.C.H."/>
            <person name="Kaur P."/>
            <person name="Weisz D."/>
            <person name="Dudchenko O."/>
            <person name="Aiden E.L."/>
            <person name="Korhonen P.K."/>
            <person name="Gasser R.B."/>
        </authorList>
    </citation>
    <scope>NUCLEOTIDE SEQUENCE [LARGE SCALE GENOMIC DNA]</scope>
    <source>
        <strain evidence="1">Cs-k2</strain>
    </source>
</reference>
<accession>A0A419PFN6</accession>
<gene>
    <name evidence="1" type="ORF">CSKR_113755</name>
</gene>
<proteinExistence type="predicted"/>
<name>A0A419PFN6_CLOSI</name>
<comment type="caution">
    <text evidence="1">The sequence shown here is derived from an EMBL/GenBank/DDBJ whole genome shotgun (WGS) entry which is preliminary data.</text>
</comment>